<dbReference type="SUPFAM" id="SSF51261">
    <property type="entry name" value="Duplicated hybrid motif"/>
    <property type="match status" value="1"/>
</dbReference>
<proteinExistence type="predicted"/>
<dbReference type="PANTHER" id="PTHR21666">
    <property type="entry name" value="PEPTIDASE-RELATED"/>
    <property type="match status" value="1"/>
</dbReference>
<dbReference type="InterPro" id="IPR011055">
    <property type="entry name" value="Dup_hybrid_motif"/>
</dbReference>
<feature type="chain" id="PRO_5009527531" description="M23ase beta-sheet core domain-containing protein" evidence="2">
    <location>
        <begin position="30"/>
        <end position="429"/>
    </location>
</feature>
<evidence type="ECO:0000256" key="1">
    <source>
        <dbReference type="SAM" id="Coils"/>
    </source>
</evidence>
<dbReference type="EMBL" id="MFVV01000012">
    <property type="protein sequence ID" value="OGJ03927.1"/>
    <property type="molecule type" value="Genomic_DNA"/>
</dbReference>
<name>A0A1F6YC74_9BACT</name>
<protein>
    <recommendedName>
        <fullName evidence="3">M23ase beta-sheet core domain-containing protein</fullName>
    </recommendedName>
</protein>
<reference evidence="4 5" key="1">
    <citation type="journal article" date="2016" name="Nat. Commun.">
        <title>Thousands of microbial genomes shed light on interconnected biogeochemical processes in an aquifer system.</title>
        <authorList>
            <person name="Anantharaman K."/>
            <person name="Brown C.T."/>
            <person name="Hug L.A."/>
            <person name="Sharon I."/>
            <person name="Castelle C.J."/>
            <person name="Probst A.J."/>
            <person name="Thomas B.C."/>
            <person name="Singh A."/>
            <person name="Wilkins M.J."/>
            <person name="Karaoz U."/>
            <person name="Brodie E.L."/>
            <person name="Williams K.H."/>
            <person name="Hubbard S.S."/>
            <person name="Banfield J.F."/>
        </authorList>
    </citation>
    <scope>NUCLEOTIDE SEQUENCE [LARGE SCALE GENOMIC DNA]</scope>
</reference>
<feature type="coiled-coil region" evidence="1">
    <location>
        <begin position="32"/>
        <end position="73"/>
    </location>
</feature>
<dbReference type="CDD" id="cd12797">
    <property type="entry name" value="M23_peptidase"/>
    <property type="match status" value="1"/>
</dbReference>
<sequence>MKQLRDYKKQFSFFLVALFLLAPFVFSDAQTKEELNTKIREKSADITRLEQEIAAFERELNSLSQEKNSLNSSIKTLDITRKKLAADIAITRDKIDQTNLKIQTLGKDINVKEGAIALNESAIGAEIRRTNELEQNSLLETILSPRSFSEVWDDIEDMATVSLRMRDAILELREIKGELEDRRDETVKAKNELLILNAKLADQKRIVDQNTAEKKKLLAETKNNEANYQKLLQDRLTKKLAFEKELRDYESALQYILDPAKLPSAGVLSWPLDYIYVTQFFGKTEAGKRLYASGTHNGVDFRAAMGTPIKAMADGVVAGVGDTDVQCAGVSFGRFALLKFNNGLAATYGHMSLVKVSPGQSVARGQIIGYSGNTGYSTGPHLHVSVYARDAVELKTLPSKSCPGRVLTQPISAVNAYLDPMYYLPPYRR</sequence>
<organism evidence="4 5">
    <name type="scientific">Candidatus Nomurabacteria bacterium RIFCSPLOWO2_12_FULL_46_14</name>
    <dbReference type="NCBI Taxonomy" id="1801797"/>
    <lineage>
        <taxon>Bacteria</taxon>
        <taxon>Candidatus Nomuraibacteriota</taxon>
    </lineage>
</organism>
<feature type="coiled-coil region" evidence="1">
    <location>
        <begin position="165"/>
        <end position="234"/>
    </location>
</feature>
<dbReference type="Proteomes" id="UP000176192">
    <property type="component" value="Unassembled WGS sequence"/>
</dbReference>
<evidence type="ECO:0000313" key="4">
    <source>
        <dbReference type="EMBL" id="OGJ03927.1"/>
    </source>
</evidence>
<dbReference type="AlphaFoldDB" id="A0A1F6YC74"/>
<evidence type="ECO:0000259" key="3">
    <source>
        <dbReference type="Pfam" id="PF01551"/>
    </source>
</evidence>
<comment type="caution">
    <text evidence="4">The sequence shown here is derived from an EMBL/GenBank/DDBJ whole genome shotgun (WGS) entry which is preliminary data.</text>
</comment>
<accession>A0A1F6YC74</accession>
<dbReference type="InterPro" id="IPR016047">
    <property type="entry name" value="M23ase_b-sheet_dom"/>
</dbReference>
<evidence type="ECO:0000256" key="2">
    <source>
        <dbReference type="SAM" id="SignalP"/>
    </source>
</evidence>
<dbReference type="GO" id="GO:0004222">
    <property type="term" value="F:metalloendopeptidase activity"/>
    <property type="evidence" value="ECO:0007669"/>
    <property type="project" value="TreeGrafter"/>
</dbReference>
<dbReference type="PANTHER" id="PTHR21666:SF270">
    <property type="entry name" value="MUREIN HYDROLASE ACTIVATOR ENVC"/>
    <property type="match status" value="1"/>
</dbReference>
<keyword evidence="1" id="KW-0175">Coiled coil</keyword>
<dbReference type="Pfam" id="PF01551">
    <property type="entry name" value="Peptidase_M23"/>
    <property type="match status" value="1"/>
</dbReference>
<feature type="domain" description="M23ase beta-sheet core" evidence="3">
    <location>
        <begin position="295"/>
        <end position="388"/>
    </location>
</feature>
<dbReference type="STRING" id="1801797.A3G06_00530"/>
<dbReference type="Gene3D" id="6.10.250.3150">
    <property type="match status" value="1"/>
</dbReference>
<dbReference type="Gene3D" id="2.70.70.10">
    <property type="entry name" value="Glucose Permease (Domain IIA)"/>
    <property type="match status" value="1"/>
</dbReference>
<gene>
    <name evidence="4" type="ORF">A3G06_00530</name>
</gene>
<keyword evidence="2" id="KW-0732">Signal</keyword>
<dbReference type="InterPro" id="IPR050570">
    <property type="entry name" value="Cell_wall_metabolism_enzyme"/>
</dbReference>
<feature type="signal peptide" evidence="2">
    <location>
        <begin position="1"/>
        <end position="29"/>
    </location>
</feature>
<evidence type="ECO:0000313" key="5">
    <source>
        <dbReference type="Proteomes" id="UP000176192"/>
    </source>
</evidence>